<dbReference type="Proteomes" id="UP001519064">
    <property type="component" value="Unassembled WGS sequence"/>
</dbReference>
<name>A0ABS3X9F3_9ACTN</name>
<proteinExistence type="predicted"/>
<dbReference type="RefSeq" id="WP_209239098.1">
    <property type="nucleotide sequence ID" value="NZ_JADKMA010000037.1"/>
</dbReference>
<organism evidence="1 2">
    <name type="scientific">Streptomyces oryzae</name>
    <dbReference type="NCBI Taxonomy" id="1434886"/>
    <lineage>
        <taxon>Bacteria</taxon>
        <taxon>Bacillati</taxon>
        <taxon>Actinomycetota</taxon>
        <taxon>Actinomycetes</taxon>
        <taxon>Kitasatosporales</taxon>
        <taxon>Streptomycetaceae</taxon>
        <taxon>Streptomyces</taxon>
    </lineage>
</organism>
<evidence type="ECO:0000313" key="1">
    <source>
        <dbReference type="EMBL" id="MBO8192004.1"/>
    </source>
</evidence>
<reference evidence="1 2" key="1">
    <citation type="submission" date="2020-11" db="EMBL/GenBank/DDBJ databases">
        <title>Streptomyces spirodelae sp. nov., isolated from duckweed.</title>
        <authorList>
            <person name="Saimee Y."/>
            <person name="Duangmal K."/>
        </authorList>
    </citation>
    <scope>NUCLEOTIDE SEQUENCE [LARGE SCALE GENOMIC DNA]</scope>
    <source>
        <strain evidence="1 2">S16-07</strain>
    </source>
</reference>
<keyword evidence="2" id="KW-1185">Reference proteome</keyword>
<sequence>MSVMLAGATWTIPQAWHESDVHEPRYAGRLHGPQPIQRYEHPGGQVGQGGGFAVVDGLLDDSVVAVCAFGLELLVGA</sequence>
<comment type="caution">
    <text evidence="1">The sequence shown here is derived from an EMBL/GenBank/DDBJ whole genome shotgun (WGS) entry which is preliminary data.</text>
</comment>
<protein>
    <submittedName>
        <fullName evidence="1">Uncharacterized protein</fullName>
    </submittedName>
</protein>
<accession>A0ABS3X9F3</accession>
<gene>
    <name evidence="1" type="ORF">ITI46_10015</name>
</gene>
<evidence type="ECO:0000313" key="2">
    <source>
        <dbReference type="Proteomes" id="UP001519064"/>
    </source>
</evidence>
<dbReference type="EMBL" id="JADKMA010000037">
    <property type="protein sequence ID" value="MBO8192004.1"/>
    <property type="molecule type" value="Genomic_DNA"/>
</dbReference>